<name>A0A3N4LSW4_9PEZI</name>
<evidence type="ECO:0000313" key="2">
    <source>
        <dbReference type="EMBL" id="RPB21085.1"/>
    </source>
</evidence>
<dbReference type="Proteomes" id="UP000267821">
    <property type="component" value="Unassembled WGS sequence"/>
</dbReference>
<dbReference type="InParanoid" id="A0A3N4LSW4"/>
<feature type="compositionally biased region" description="Polar residues" evidence="1">
    <location>
        <begin position="1"/>
        <end position="11"/>
    </location>
</feature>
<proteinExistence type="predicted"/>
<evidence type="ECO:0000256" key="1">
    <source>
        <dbReference type="SAM" id="MobiDB-lite"/>
    </source>
</evidence>
<accession>A0A3N4LSW4</accession>
<evidence type="ECO:0000313" key="3">
    <source>
        <dbReference type="Proteomes" id="UP000267821"/>
    </source>
</evidence>
<dbReference type="EMBL" id="ML121564">
    <property type="protein sequence ID" value="RPB21085.1"/>
    <property type="molecule type" value="Genomic_DNA"/>
</dbReference>
<sequence length="147" mass="16596">MTKSYIVQSTMPERPMPEPQYNTTQSTQHNQRNIRSTITIVIRMPEMAQQDPVTTSPAWSPDPRLDPSLLPAVQSAVESINIAHRLAELAPVSGEIFEHPDAAFSRLQDYIFIMGFAVVKTAGSDTTGRVRYGCIHHGQRRNYRLLF</sequence>
<protein>
    <submittedName>
        <fullName evidence="2">Uncharacterized protein</fullName>
    </submittedName>
</protein>
<dbReference type="OrthoDB" id="5414341at2759"/>
<dbReference type="AlphaFoldDB" id="A0A3N4LSW4"/>
<organism evidence="2 3">
    <name type="scientific">Terfezia boudieri ATCC MYA-4762</name>
    <dbReference type="NCBI Taxonomy" id="1051890"/>
    <lineage>
        <taxon>Eukaryota</taxon>
        <taxon>Fungi</taxon>
        <taxon>Dikarya</taxon>
        <taxon>Ascomycota</taxon>
        <taxon>Pezizomycotina</taxon>
        <taxon>Pezizomycetes</taxon>
        <taxon>Pezizales</taxon>
        <taxon>Pezizaceae</taxon>
        <taxon>Terfezia</taxon>
    </lineage>
</organism>
<feature type="compositionally biased region" description="Polar residues" evidence="1">
    <location>
        <begin position="20"/>
        <end position="30"/>
    </location>
</feature>
<feature type="region of interest" description="Disordered" evidence="1">
    <location>
        <begin position="1"/>
        <end position="30"/>
    </location>
</feature>
<dbReference type="STRING" id="1051890.A0A3N4LSW4"/>
<keyword evidence="3" id="KW-1185">Reference proteome</keyword>
<reference evidence="2 3" key="1">
    <citation type="journal article" date="2018" name="Nat. Ecol. Evol.">
        <title>Pezizomycetes genomes reveal the molecular basis of ectomycorrhizal truffle lifestyle.</title>
        <authorList>
            <person name="Murat C."/>
            <person name="Payen T."/>
            <person name="Noel B."/>
            <person name="Kuo A."/>
            <person name="Morin E."/>
            <person name="Chen J."/>
            <person name="Kohler A."/>
            <person name="Krizsan K."/>
            <person name="Balestrini R."/>
            <person name="Da Silva C."/>
            <person name="Montanini B."/>
            <person name="Hainaut M."/>
            <person name="Levati E."/>
            <person name="Barry K.W."/>
            <person name="Belfiori B."/>
            <person name="Cichocki N."/>
            <person name="Clum A."/>
            <person name="Dockter R.B."/>
            <person name="Fauchery L."/>
            <person name="Guy J."/>
            <person name="Iotti M."/>
            <person name="Le Tacon F."/>
            <person name="Lindquist E.A."/>
            <person name="Lipzen A."/>
            <person name="Malagnac F."/>
            <person name="Mello A."/>
            <person name="Molinier V."/>
            <person name="Miyauchi S."/>
            <person name="Poulain J."/>
            <person name="Riccioni C."/>
            <person name="Rubini A."/>
            <person name="Sitrit Y."/>
            <person name="Splivallo R."/>
            <person name="Traeger S."/>
            <person name="Wang M."/>
            <person name="Zifcakova L."/>
            <person name="Wipf D."/>
            <person name="Zambonelli A."/>
            <person name="Paolocci F."/>
            <person name="Nowrousian M."/>
            <person name="Ottonello S."/>
            <person name="Baldrian P."/>
            <person name="Spatafora J.W."/>
            <person name="Henrissat B."/>
            <person name="Nagy L.G."/>
            <person name="Aury J.M."/>
            <person name="Wincker P."/>
            <person name="Grigoriev I.V."/>
            <person name="Bonfante P."/>
            <person name="Martin F.M."/>
        </authorList>
    </citation>
    <scope>NUCLEOTIDE SEQUENCE [LARGE SCALE GENOMIC DNA]</scope>
    <source>
        <strain evidence="2 3">ATCC MYA-4762</strain>
    </source>
</reference>
<gene>
    <name evidence="2" type="ORF">L211DRAFT_851821</name>
</gene>